<feature type="compositionally biased region" description="Basic residues" evidence="15">
    <location>
        <begin position="467"/>
        <end position="476"/>
    </location>
</feature>
<dbReference type="CDD" id="cd00519">
    <property type="entry name" value="Lipase_3"/>
    <property type="match status" value="1"/>
</dbReference>
<evidence type="ECO:0000259" key="16">
    <source>
        <dbReference type="Pfam" id="PF01764"/>
    </source>
</evidence>
<evidence type="ECO:0000256" key="11">
    <source>
        <dbReference type="ARBA" id="ARBA00023098"/>
    </source>
</evidence>
<evidence type="ECO:0000256" key="7">
    <source>
        <dbReference type="ARBA" id="ARBA00022801"/>
    </source>
</evidence>
<evidence type="ECO:0000256" key="9">
    <source>
        <dbReference type="ARBA" id="ARBA00022963"/>
    </source>
</evidence>
<evidence type="ECO:0000256" key="6">
    <source>
        <dbReference type="ARBA" id="ARBA00022723"/>
    </source>
</evidence>
<evidence type="ECO:0000313" key="18">
    <source>
        <dbReference type="Proteomes" id="UP000193467"/>
    </source>
</evidence>
<dbReference type="InParanoid" id="A0A1Y2ETP9"/>
<reference evidence="17 18" key="1">
    <citation type="submission" date="2016-07" db="EMBL/GenBank/DDBJ databases">
        <title>Pervasive Adenine N6-methylation of Active Genes in Fungi.</title>
        <authorList>
            <consortium name="DOE Joint Genome Institute"/>
            <person name="Mondo S.J."/>
            <person name="Dannebaum R.O."/>
            <person name="Kuo R.C."/>
            <person name="Labutti K."/>
            <person name="Haridas S."/>
            <person name="Kuo A."/>
            <person name="Salamov A."/>
            <person name="Ahrendt S.R."/>
            <person name="Lipzen A."/>
            <person name="Sullivan W."/>
            <person name="Andreopoulos W.B."/>
            <person name="Clum A."/>
            <person name="Lindquist E."/>
            <person name="Daum C."/>
            <person name="Ramamoorthy G.K."/>
            <person name="Gryganskyi A."/>
            <person name="Culley D."/>
            <person name="Magnuson J.K."/>
            <person name="James T.Y."/>
            <person name="O'Malley M.A."/>
            <person name="Stajich J.E."/>
            <person name="Spatafora J.W."/>
            <person name="Visel A."/>
            <person name="Grigoriev I.V."/>
        </authorList>
    </citation>
    <scope>NUCLEOTIDE SEQUENCE [LARGE SCALE GENOMIC DNA]</scope>
    <source>
        <strain evidence="17 18">62-1032</strain>
    </source>
</reference>
<dbReference type="SUPFAM" id="SSF53474">
    <property type="entry name" value="alpha/beta-Hydrolases"/>
    <property type="match status" value="1"/>
</dbReference>
<feature type="region of interest" description="Disordered" evidence="15">
    <location>
        <begin position="431"/>
        <end position="478"/>
    </location>
</feature>
<dbReference type="InterPro" id="IPR002921">
    <property type="entry name" value="Fungal_lipase-type"/>
</dbReference>
<comment type="subcellular location">
    <subcellularLocation>
        <location evidence="2">Cell membrane</location>
        <topology evidence="2">Multi-pass membrane protein</topology>
    </subcellularLocation>
</comment>
<evidence type="ECO:0000256" key="14">
    <source>
        <dbReference type="ARBA" id="ARBA00026104"/>
    </source>
</evidence>
<keyword evidence="4" id="KW-0597">Phosphoprotein</keyword>
<proteinExistence type="predicted"/>
<evidence type="ECO:0000256" key="15">
    <source>
        <dbReference type="SAM" id="MobiDB-lite"/>
    </source>
</evidence>
<dbReference type="Pfam" id="PF01764">
    <property type="entry name" value="Lipase_3"/>
    <property type="match status" value="1"/>
</dbReference>
<dbReference type="GO" id="GO:0046872">
    <property type="term" value="F:metal ion binding"/>
    <property type="evidence" value="ECO:0007669"/>
    <property type="project" value="UniProtKB-KW"/>
</dbReference>
<sequence>MADPPPSPTPSDEHNTSLLATPAFLSSLRPPPLPLWAGEPASAALTATNYGLLTAQATTSIGFGIARASTSFGFQAARALSGPLLTVLDYSLGTGGVGPVAQGSALAFSAAESVALAGIGLGESITNLALGGASSLNAMLSEVYGGNDEALRTLGVFLQLVRREWTTSLPTDPYQEGGLSRWSLAEVGKASATWAALQSVTTEVEGGRIVDELEELDLATWGRGAPLKEESEVVWEVTEEELLQGGEEVIAASIGQESDGESVKQGASTDPVLGGVSTIGDDVVRSNLQRFSRMALGSYGGIGTIFFGVKLPSTSSTPSTSTSTPLTVDVLSTLAREEEEDSVASAFTCKPDAASISADDALEAQLGHLELNDDGLEGAATETTESAIDVGEDYGLHAQLEPAKPFDFWSLISGKHDEAVLHSLAGVDVESVAPDPNSSDDEDDITSPTELEKKRAARQAEQEARRRREAKGRRPPRFFVITDHPNHSVLLILRGTLGLDDIATDLACEPTPFDKSLYWDSEDKALPSEEVPRYQVHGGMMEMALAMGGRDGPVTRAVAKALKRNEGYDLYLVGHSLGAGCASLLGLMWANPNGLTTSRSGLPEGRRVQVYGFATPCVTDAELSTQCKSFIHTFIYSSDAVSRFSLGHMKDIRSAAAWLCFANSNPEQATNNILSRILAFQRGKLDHDLAMKAEEASWFASLHSALEANQGYSDLFPPGDILWLTRGDDLTLPTDDASPREAHRLFKVIGRPEVVFKQMMFARNMLSSHLPHQYSNVIETYL</sequence>
<comment type="caution">
    <text evidence="17">The sequence shown here is derived from an EMBL/GenBank/DDBJ whole genome shotgun (WGS) entry which is preliminary data.</text>
</comment>
<name>A0A1Y2ETP9_9BASI</name>
<evidence type="ECO:0000256" key="8">
    <source>
        <dbReference type="ARBA" id="ARBA00022837"/>
    </source>
</evidence>
<keyword evidence="9" id="KW-0442">Lipid degradation</keyword>
<dbReference type="PANTHER" id="PTHR45792">
    <property type="entry name" value="DIACYLGLYCEROL LIPASE HOMOLOG-RELATED"/>
    <property type="match status" value="1"/>
</dbReference>
<feature type="compositionally biased region" description="Basic and acidic residues" evidence="15">
    <location>
        <begin position="450"/>
        <end position="466"/>
    </location>
</feature>
<gene>
    <name evidence="17" type="ORF">BCR35DRAFT_306687</name>
</gene>
<dbReference type="InterPro" id="IPR029058">
    <property type="entry name" value="AB_hydrolase_fold"/>
</dbReference>
<evidence type="ECO:0000256" key="13">
    <source>
        <dbReference type="ARBA" id="ARBA00024531"/>
    </source>
</evidence>
<feature type="domain" description="Fungal lipase-type" evidence="16">
    <location>
        <begin position="491"/>
        <end position="645"/>
    </location>
</feature>
<evidence type="ECO:0000256" key="4">
    <source>
        <dbReference type="ARBA" id="ARBA00022553"/>
    </source>
</evidence>
<dbReference type="GO" id="GO:0005886">
    <property type="term" value="C:plasma membrane"/>
    <property type="evidence" value="ECO:0007669"/>
    <property type="project" value="UniProtKB-SubCell"/>
</dbReference>
<evidence type="ECO:0000256" key="10">
    <source>
        <dbReference type="ARBA" id="ARBA00022989"/>
    </source>
</evidence>
<keyword evidence="6" id="KW-0479">Metal-binding</keyword>
<keyword evidence="8" id="KW-0106">Calcium</keyword>
<dbReference type="OrthoDB" id="438440at2759"/>
<keyword evidence="18" id="KW-1185">Reference proteome</keyword>
<dbReference type="Proteomes" id="UP000193467">
    <property type="component" value="Unassembled WGS sequence"/>
</dbReference>
<dbReference type="GO" id="GO:0019369">
    <property type="term" value="P:arachidonate metabolic process"/>
    <property type="evidence" value="ECO:0007669"/>
    <property type="project" value="TreeGrafter"/>
</dbReference>
<dbReference type="GO" id="GO:0046340">
    <property type="term" value="P:diacylglycerol catabolic process"/>
    <property type="evidence" value="ECO:0007669"/>
    <property type="project" value="TreeGrafter"/>
</dbReference>
<evidence type="ECO:0000256" key="5">
    <source>
        <dbReference type="ARBA" id="ARBA00022692"/>
    </source>
</evidence>
<keyword evidence="12" id="KW-0472">Membrane</keyword>
<evidence type="ECO:0000256" key="1">
    <source>
        <dbReference type="ARBA" id="ARBA00001913"/>
    </source>
</evidence>
<comment type="catalytic activity">
    <reaction evidence="13">
        <text>a 1,2-diacyl-sn-glycerol + H2O = a 2-acylglycerol + a fatty acid + H(+)</text>
        <dbReference type="Rhea" id="RHEA:33275"/>
        <dbReference type="ChEBI" id="CHEBI:15377"/>
        <dbReference type="ChEBI" id="CHEBI:15378"/>
        <dbReference type="ChEBI" id="CHEBI:17389"/>
        <dbReference type="ChEBI" id="CHEBI:17815"/>
        <dbReference type="ChEBI" id="CHEBI:28868"/>
        <dbReference type="EC" id="3.1.1.116"/>
    </reaction>
    <physiologicalReaction direction="left-to-right" evidence="13">
        <dbReference type="Rhea" id="RHEA:33276"/>
    </physiologicalReaction>
</comment>
<keyword evidence="7" id="KW-0378">Hydrolase</keyword>
<evidence type="ECO:0000313" key="17">
    <source>
        <dbReference type="EMBL" id="ORY74546.1"/>
    </source>
</evidence>
<dbReference type="EC" id="3.1.1.116" evidence="14"/>
<keyword evidence="5" id="KW-0812">Transmembrane</keyword>
<accession>A0A1Y2ETP9</accession>
<keyword evidence="10" id="KW-1133">Transmembrane helix</keyword>
<comment type="cofactor">
    <cofactor evidence="1">
        <name>Ca(2+)</name>
        <dbReference type="ChEBI" id="CHEBI:29108"/>
    </cofactor>
</comment>
<organism evidence="17 18">
    <name type="scientific">Leucosporidium creatinivorum</name>
    <dbReference type="NCBI Taxonomy" id="106004"/>
    <lineage>
        <taxon>Eukaryota</taxon>
        <taxon>Fungi</taxon>
        <taxon>Dikarya</taxon>
        <taxon>Basidiomycota</taxon>
        <taxon>Pucciniomycotina</taxon>
        <taxon>Microbotryomycetes</taxon>
        <taxon>Leucosporidiales</taxon>
        <taxon>Leucosporidium</taxon>
    </lineage>
</organism>
<dbReference type="Gene3D" id="3.40.50.1820">
    <property type="entry name" value="alpha/beta hydrolase"/>
    <property type="match status" value="1"/>
</dbReference>
<keyword evidence="11" id="KW-0443">Lipid metabolism</keyword>
<dbReference type="EMBL" id="MCGR01000041">
    <property type="protein sequence ID" value="ORY74546.1"/>
    <property type="molecule type" value="Genomic_DNA"/>
</dbReference>
<evidence type="ECO:0000256" key="12">
    <source>
        <dbReference type="ARBA" id="ARBA00023136"/>
    </source>
</evidence>
<keyword evidence="3" id="KW-1003">Cell membrane</keyword>
<dbReference type="GO" id="GO:0016298">
    <property type="term" value="F:lipase activity"/>
    <property type="evidence" value="ECO:0007669"/>
    <property type="project" value="TreeGrafter"/>
</dbReference>
<dbReference type="InterPro" id="IPR052214">
    <property type="entry name" value="DAG_Lipase-Related"/>
</dbReference>
<protein>
    <recommendedName>
        <fullName evidence="14">sn-1-specific diacylglycerol lipase</fullName>
        <ecNumber evidence="14">3.1.1.116</ecNumber>
    </recommendedName>
</protein>
<evidence type="ECO:0000256" key="2">
    <source>
        <dbReference type="ARBA" id="ARBA00004651"/>
    </source>
</evidence>
<dbReference type="AlphaFoldDB" id="A0A1Y2ETP9"/>
<dbReference type="PANTHER" id="PTHR45792:SF8">
    <property type="entry name" value="DIACYLGLYCEROL LIPASE-ALPHA"/>
    <property type="match status" value="1"/>
</dbReference>
<evidence type="ECO:0000256" key="3">
    <source>
        <dbReference type="ARBA" id="ARBA00022475"/>
    </source>
</evidence>